<dbReference type="STRING" id="674.VM_20655"/>
<dbReference type="SMART" id="SM00283">
    <property type="entry name" value="MA"/>
    <property type="match status" value="1"/>
</dbReference>
<organism evidence="6 7">
    <name type="scientific">Vibrio mimicus</name>
    <dbReference type="NCBI Taxonomy" id="674"/>
    <lineage>
        <taxon>Bacteria</taxon>
        <taxon>Pseudomonadati</taxon>
        <taxon>Pseudomonadota</taxon>
        <taxon>Gammaproteobacteria</taxon>
        <taxon>Vibrionales</taxon>
        <taxon>Vibrionaceae</taxon>
        <taxon>Vibrio</taxon>
    </lineage>
</organism>
<dbReference type="InterPro" id="IPR004089">
    <property type="entry name" value="MCPsignal_dom"/>
</dbReference>
<comment type="caution">
    <text evidence="6">The sequence shown here is derived from an EMBL/GenBank/DDBJ whole genome shotgun (WGS) entry which is preliminary data.</text>
</comment>
<dbReference type="SUPFAM" id="SSF58104">
    <property type="entry name" value="Methyl-accepting chemotaxis protein (MCP) signaling domain"/>
    <property type="match status" value="1"/>
</dbReference>
<dbReference type="Gene3D" id="1.10.287.950">
    <property type="entry name" value="Methyl-accepting chemotaxis protein"/>
    <property type="match status" value="1"/>
</dbReference>
<dbReference type="RefSeq" id="WP_000674099.1">
    <property type="nucleotide sequence ID" value="NZ_CAWMSS010000002.1"/>
</dbReference>
<dbReference type="PROSITE" id="PS50111">
    <property type="entry name" value="CHEMOTAXIS_TRANSDUC_2"/>
    <property type="match status" value="1"/>
</dbReference>
<evidence type="ECO:0000256" key="3">
    <source>
        <dbReference type="PROSITE-ProRule" id="PRU00284"/>
    </source>
</evidence>
<comment type="subcellular location">
    <subcellularLocation>
        <location evidence="1">Membrane</location>
    </subcellularLocation>
</comment>
<keyword evidence="7" id="KW-1185">Reference proteome</keyword>
<dbReference type="PANTHER" id="PTHR32089">
    <property type="entry name" value="METHYL-ACCEPTING CHEMOTAXIS PROTEIN MCPB"/>
    <property type="match status" value="1"/>
</dbReference>
<evidence type="ECO:0000256" key="4">
    <source>
        <dbReference type="SAM" id="Phobius"/>
    </source>
</evidence>
<dbReference type="OrthoDB" id="5579179at2"/>
<dbReference type="GO" id="GO:0006935">
    <property type="term" value="P:chemotaxis"/>
    <property type="evidence" value="ECO:0007669"/>
    <property type="project" value="UniProtKB-ARBA"/>
</dbReference>
<evidence type="ECO:0000313" key="7">
    <source>
        <dbReference type="Proteomes" id="UP000053748"/>
    </source>
</evidence>
<sequence length="657" mass="73616">MKFWNRLSIVGRFGLVTAFLFIVVIMLGASALWQSQRLSSQLDIIANHSIKTLEEFAGFEKALTELSSDMSHLNEKSQLDAESLQNQWLSSITSVKQELEQVQQIKPDFTPQISEEFVEQMMVLLQLLQQREQRISELQQATQNYRLLVTRVKRMVYVSSATENDLNLAMMLESLSSRIDSLVFNIDKALDSDQIEEVDLMLEKSQPLGKELQPIIQDLAARSKKFSSRDIQRLQTLLDQVISDTGIVQLHRSKLEQFRQEQNITEALVSQLNQQVRFLDTYRGSLVEEIQNNVTQMKEGQNRYALELTIFIGVAGCIALSLVLATSATIRAGMRNLKSALDAMANRDLTSTQAKYTVAEIAVLGSHLESVRQLQYGLLSQLRESSHRLSDVVERNRTYTGDVLQAVEKQDELLHKVATLTDQMLQVNQDMASKAENSRQQMAVAVAESETGYQHIERNDQYVSDTSRLLDETGVQIDLLVANANSIRKALVVIEDIANQTNLLALNAAIEAARAGQYGRGFAVVADEVRKLSSHTSQSTLEIQSVIQSLHNSVHLTVELIRECQQSMNQATSNSKLALDAVTEVKDGIQKAAHLAEDISVATTQQQQSSRSIAQQLDAIKHSAQNSMACLQSLDESETIIHTVSTEQRRLVENYQV</sequence>
<reference evidence="6" key="1">
    <citation type="submission" date="2017-12" db="EMBL/GenBank/DDBJ databases">
        <title>FDA dAtabase for Regulatory Grade micrObial Sequences (FDA-ARGOS): Supporting development and validation of Infectious Disease Dx tests.</title>
        <authorList>
            <person name="Hoffmann M."/>
            <person name="Allard M."/>
            <person name="Evans P."/>
            <person name="Brown E."/>
            <person name="Tallon L.J."/>
            <person name="Sadzewicz L."/>
            <person name="Sengamalay N."/>
            <person name="Ott S."/>
            <person name="Godinez A."/>
            <person name="Nagaraj S."/>
            <person name="Vavikolanu K."/>
            <person name="Aluvathingal J."/>
            <person name="Nadendla S."/>
            <person name="Hobson J."/>
            <person name="Sichtig H."/>
        </authorList>
    </citation>
    <scope>NUCLEOTIDE SEQUENCE [LARGE SCALE GENOMIC DNA]</scope>
    <source>
        <strain evidence="6">FDAARGOS_113</strain>
    </source>
</reference>
<feature type="transmembrane region" description="Helical" evidence="4">
    <location>
        <begin position="304"/>
        <end position="325"/>
    </location>
</feature>
<keyword evidence="2 3" id="KW-0807">Transducer</keyword>
<feature type="transmembrane region" description="Helical" evidence="4">
    <location>
        <begin position="12"/>
        <end position="33"/>
    </location>
</feature>
<evidence type="ECO:0000259" key="5">
    <source>
        <dbReference type="PROSITE" id="PS50111"/>
    </source>
</evidence>
<protein>
    <submittedName>
        <fullName evidence="6">Methyl-accepting chemotaxis protein</fullName>
    </submittedName>
</protein>
<evidence type="ECO:0000256" key="2">
    <source>
        <dbReference type="ARBA" id="ARBA00023224"/>
    </source>
</evidence>
<dbReference type="PANTHER" id="PTHR32089:SF112">
    <property type="entry name" value="LYSOZYME-LIKE PROTEIN-RELATED"/>
    <property type="match status" value="1"/>
</dbReference>
<evidence type="ECO:0000313" key="6">
    <source>
        <dbReference type="EMBL" id="PNM63740.1"/>
    </source>
</evidence>
<proteinExistence type="predicted"/>
<name>A0A2J9VIW6_VIBMI</name>
<keyword evidence="4" id="KW-0812">Transmembrane</keyword>
<dbReference type="Proteomes" id="UP000053748">
    <property type="component" value="Unassembled WGS sequence"/>
</dbReference>
<keyword evidence="4" id="KW-1133">Transmembrane helix</keyword>
<dbReference type="AlphaFoldDB" id="A0A2J9VIW6"/>
<dbReference type="Pfam" id="PF00015">
    <property type="entry name" value="MCPsignal"/>
    <property type="match status" value="1"/>
</dbReference>
<evidence type="ECO:0000256" key="1">
    <source>
        <dbReference type="ARBA" id="ARBA00004370"/>
    </source>
</evidence>
<accession>A0A2J9VIW6</accession>
<dbReference type="GO" id="GO:0016020">
    <property type="term" value="C:membrane"/>
    <property type="evidence" value="ECO:0007669"/>
    <property type="project" value="UniProtKB-SubCell"/>
</dbReference>
<feature type="domain" description="Methyl-accepting transducer" evidence="5">
    <location>
        <begin position="385"/>
        <end position="621"/>
    </location>
</feature>
<gene>
    <name evidence="6" type="ORF">AL544_001810</name>
</gene>
<dbReference type="GO" id="GO:0007165">
    <property type="term" value="P:signal transduction"/>
    <property type="evidence" value="ECO:0007669"/>
    <property type="project" value="UniProtKB-KW"/>
</dbReference>
<keyword evidence="4" id="KW-0472">Membrane</keyword>
<dbReference type="EMBL" id="LOSJ02000001">
    <property type="protein sequence ID" value="PNM63740.1"/>
    <property type="molecule type" value="Genomic_DNA"/>
</dbReference>